<dbReference type="InterPro" id="IPR002528">
    <property type="entry name" value="MATE_fam"/>
</dbReference>
<keyword evidence="6 10" id="KW-1133">Transmembrane helix</keyword>
<keyword evidence="7" id="KW-0406">Ion transport</keyword>
<reference evidence="11 12" key="1">
    <citation type="submission" date="2020-04" db="EMBL/GenBank/DDBJ databases">
        <title>Metagenomic profiling of ammonia- and methane-oxidizing microorganisms in a Dutch drinking water treatment plant.</title>
        <authorList>
            <person name="Poghosyan L."/>
            <person name="Leucker S."/>
        </authorList>
    </citation>
    <scope>NUCLEOTIDE SEQUENCE [LARGE SCALE GENOMIC DNA]</scope>
    <source>
        <strain evidence="11">S-RSF-IL-03</strain>
    </source>
</reference>
<feature type="transmembrane region" description="Helical" evidence="10">
    <location>
        <begin position="283"/>
        <end position="305"/>
    </location>
</feature>
<dbReference type="Proteomes" id="UP000580839">
    <property type="component" value="Unassembled WGS sequence"/>
</dbReference>
<gene>
    <name evidence="11" type="ORF">HOP12_03320</name>
</gene>
<dbReference type="InterPro" id="IPR050222">
    <property type="entry name" value="MATE_MdtK"/>
</dbReference>
<keyword evidence="5 10" id="KW-0812">Transmembrane</keyword>
<keyword evidence="3" id="KW-0050">Antiport</keyword>
<evidence type="ECO:0000256" key="7">
    <source>
        <dbReference type="ARBA" id="ARBA00023065"/>
    </source>
</evidence>
<evidence type="ECO:0000256" key="9">
    <source>
        <dbReference type="ARBA" id="ARBA00031636"/>
    </source>
</evidence>
<organism evidence="11 12">
    <name type="scientific">Eiseniibacteriota bacterium</name>
    <dbReference type="NCBI Taxonomy" id="2212470"/>
    <lineage>
        <taxon>Bacteria</taxon>
        <taxon>Candidatus Eiseniibacteriota</taxon>
    </lineage>
</organism>
<evidence type="ECO:0000256" key="6">
    <source>
        <dbReference type="ARBA" id="ARBA00022989"/>
    </source>
</evidence>
<evidence type="ECO:0000256" key="3">
    <source>
        <dbReference type="ARBA" id="ARBA00022449"/>
    </source>
</evidence>
<keyword evidence="8 10" id="KW-0472">Membrane</keyword>
<dbReference type="GO" id="GO:0015297">
    <property type="term" value="F:antiporter activity"/>
    <property type="evidence" value="ECO:0007669"/>
    <property type="project" value="UniProtKB-KW"/>
</dbReference>
<evidence type="ECO:0000313" key="11">
    <source>
        <dbReference type="EMBL" id="NOT33180.1"/>
    </source>
</evidence>
<keyword evidence="2" id="KW-0813">Transport</keyword>
<feature type="transmembrane region" description="Helical" evidence="10">
    <location>
        <begin position="360"/>
        <end position="381"/>
    </location>
</feature>
<feature type="transmembrane region" description="Helical" evidence="10">
    <location>
        <begin position="45"/>
        <end position="74"/>
    </location>
</feature>
<comment type="caution">
    <text evidence="11">The sequence shown here is derived from an EMBL/GenBank/DDBJ whole genome shotgun (WGS) entry which is preliminary data.</text>
</comment>
<dbReference type="Pfam" id="PF01554">
    <property type="entry name" value="MatE"/>
    <property type="match status" value="2"/>
</dbReference>
<evidence type="ECO:0000256" key="4">
    <source>
        <dbReference type="ARBA" id="ARBA00022475"/>
    </source>
</evidence>
<evidence type="ECO:0000256" key="10">
    <source>
        <dbReference type="SAM" id="Phobius"/>
    </source>
</evidence>
<evidence type="ECO:0000313" key="12">
    <source>
        <dbReference type="Proteomes" id="UP000580839"/>
    </source>
</evidence>
<dbReference type="NCBIfam" id="TIGR00797">
    <property type="entry name" value="matE"/>
    <property type="match status" value="1"/>
</dbReference>
<dbReference type="EMBL" id="JABFRW010000031">
    <property type="protein sequence ID" value="NOT33180.1"/>
    <property type="molecule type" value="Genomic_DNA"/>
</dbReference>
<evidence type="ECO:0000256" key="1">
    <source>
        <dbReference type="ARBA" id="ARBA00004651"/>
    </source>
</evidence>
<proteinExistence type="predicted"/>
<evidence type="ECO:0000256" key="8">
    <source>
        <dbReference type="ARBA" id="ARBA00023136"/>
    </source>
</evidence>
<dbReference type="GO" id="GO:0006811">
    <property type="term" value="P:monoatomic ion transport"/>
    <property type="evidence" value="ECO:0007669"/>
    <property type="project" value="UniProtKB-KW"/>
</dbReference>
<evidence type="ECO:0000256" key="5">
    <source>
        <dbReference type="ARBA" id="ARBA00022692"/>
    </source>
</evidence>
<dbReference type="PIRSF" id="PIRSF006603">
    <property type="entry name" value="DinF"/>
    <property type="match status" value="1"/>
</dbReference>
<feature type="transmembrane region" description="Helical" evidence="10">
    <location>
        <begin position="241"/>
        <end position="263"/>
    </location>
</feature>
<feature type="transmembrane region" description="Helical" evidence="10">
    <location>
        <begin position="135"/>
        <end position="153"/>
    </location>
</feature>
<dbReference type="GO" id="GO:0005886">
    <property type="term" value="C:plasma membrane"/>
    <property type="evidence" value="ECO:0007669"/>
    <property type="project" value="UniProtKB-SubCell"/>
</dbReference>
<feature type="transmembrane region" description="Helical" evidence="10">
    <location>
        <begin position="191"/>
        <end position="215"/>
    </location>
</feature>
<accession>A0A849SP62</accession>
<evidence type="ECO:0000256" key="2">
    <source>
        <dbReference type="ARBA" id="ARBA00022448"/>
    </source>
</evidence>
<feature type="transmembrane region" description="Helical" evidence="10">
    <location>
        <begin position="414"/>
        <end position="435"/>
    </location>
</feature>
<dbReference type="PANTHER" id="PTHR43298">
    <property type="entry name" value="MULTIDRUG RESISTANCE PROTEIN NORM-RELATED"/>
    <property type="match status" value="1"/>
</dbReference>
<feature type="transmembrane region" description="Helical" evidence="10">
    <location>
        <begin position="12"/>
        <end position="33"/>
    </location>
</feature>
<feature type="transmembrane region" description="Helical" evidence="10">
    <location>
        <begin position="165"/>
        <end position="185"/>
    </location>
</feature>
<dbReference type="GO" id="GO:0042910">
    <property type="term" value="F:xenobiotic transmembrane transporter activity"/>
    <property type="evidence" value="ECO:0007669"/>
    <property type="project" value="InterPro"/>
</dbReference>
<protein>
    <recommendedName>
        <fullName evidence="9">Multidrug-efflux transporter</fullName>
    </recommendedName>
</protein>
<keyword evidence="4" id="KW-1003">Cell membrane</keyword>
<comment type="subcellular location">
    <subcellularLocation>
        <location evidence="1">Cell membrane</location>
        <topology evidence="1">Multi-pass membrane protein</topology>
    </subcellularLocation>
</comment>
<sequence length="460" mass="49824">MKDLTTGSVTRHLLQTSGFMLVTMLFQTLYFLVDLYWVGRLGKEAVAGVGVAGNLMFVVLAMTQMLGVGTTTLISHAAGRKEPDRALLVFNQSQVLSVFVGIAFFSIAMLGRGVYVDNLSADAETARLADEYLRWFIPATALQFAMVSMAAALRGTGNFMPGMIVQSATVVLNMILAPFLIFGWFTDRPMGVAGAALATLIAIAIGTAWLLTYFIPRESYLRFMRADWKPQLALWGQLLKIGLPAGAEFALMAVYLFVIYAISRPFGAAAQAGFGIGMRVMQAGFMPVVALGFSVAPVAGQNFGAHHLNRVREVFRSAVLLSIAVMAVFALLCHVAPAAMIRLFSSDPQVVAVGDEYLRIVSWNFVAAGIVFVVSSMFQALGNTIPSLISSFVRLLVLVVPGLLLSRMDGFQLYWIWYLSVAAVTVQMILSLLLLRREFVRKLSSPVNVPSPVIPIAAGS</sequence>
<feature type="transmembrane region" description="Helical" evidence="10">
    <location>
        <begin position="95"/>
        <end position="115"/>
    </location>
</feature>
<name>A0A849SP62_UNCEI</name>
<dbReference type="AlphaFoldDB" id="A0A849SP62"/>
<feature type="transmembrane region" description="Helical" evidence="10">
    <location>
        <begin position="317"/>
        <end position="340"/>
    </location>
</feature>
<dbReference type="InterPro" id="IPR048279">
    <property type="entry name" value="MdtK-like"/>
</dbReference>
<dbReference type="PANTHER" id="PTHR43298:SF2">
    <property type="entry name" value="FMN_FAD EXPORTER YEEO-RELATED"/>
    <property type="match status" value="1"/>
</dbReference>